<keyword evidence="2" id="KW-1185">Reference proteome</keyword>
<dbReference type="AlphaFoldDB" id="A0A2T0H026"/>
<organism evidence="1 2">
    <name type="scientific">Actinopolyspora mortivallis</name>
    <dbReference type="NCBI Taxonomy" id="33906"/>
    <lineage>
        <taxon>Bacteria</taxon>
        <taxon>Bacillati</taxon>
        <taxon>Actinomycetota</taxon>
        <taxon>Actinomycetes</taxon>
        <taxon>Actinopolysporales</taxon>
        <taxon>Actinopolysporaceae</taxon>
        <taxon>Actinopolyspora</taxon>
    </lineage>
</organism>
<evidence type="ECO:0000313" key="2">
    <source>
        <dbReference type="Proteomes" id="UP000239352"/>
    </source>
</evidence>
<proteinExistence type="predicted"/>
<dbReference type="InParanoid" id="A0A2T0H026"/>
<dbReference type="Proteomes" id="UP000239352">
    <property type="component" value="Unassembled WGS sequence"/>
</dbReference>
<dbReference type="InterPro" id="IPR010697">
    <property type="entry name" value="YspA"/>
</dbReference>
<comment type="caution">
    <text evidence="1">The sequence shown here is derived from an EMBL/GenBank/DDBJ whole genome shotgun (WGS) entry which is preliminary data.</text>
</comment>
<gene>
    <name evidence="1" type="ORF">CEP50_04865</name>
</gene>
<dbReference type="Gene3D" id="3.40.50.450">
    <property type="match status" value="1"/>
</dbReference>
<dbReference type="PANTHER" id="PTHR38440:SF1">
    <property type="entry name" value="UPF0398 PROTEIN SPR0331"/>
    <property type="match status" value="1"/>
</dbReference>
<name>A0A2T0H026_ACTMO</name>
<dbReference type="EMBL" id="PVSR01000003">
    <property type="protein sequence ID" value="PRW64718.1"/>
    <property type="molecule type" value="Genomic_DNA"/>
</dbReference>
<reference evidence="1 2" key="1">
    <citation type="submission" date="2018-03" db="EMBL/GenBank/DDBJ databases">
        <title>Actinopolyspora mortivallis from Sahara, screening for active biomolecules.</title>
        <authorList>
            <person name="Selama O."/>
            <person name="Wellington E.M.H."/>
            <person name="Hacene H."/>
        </authorList>
    </citation>
    <scope>NUCLEOTIDE SEQUENCE [LARGE SCALE GENOMIC DNA]</scope>
    <source>
        <strain evidence="1 2">M5A</strain>
    </source>
</reference>
<protein>
    <submittedName>
        <fullName evidence="1">Uncharacterized protein</fullName>
    </submittedName>
</protein>
<dbReference type="PANTHER" id="PTHR38440">
    <property type="entry name" value="UPF0398 PROTEIN YPSA"/>
    <property type="match status" value="1"/>
</dbReference>
<evidence type="ECO:0000313" key="1">
    <source>
        <dbReference type="EMBL" id="PRW64718.1"/>
    </source>
</evidence>
<accession>A0A2T0H026</accession>
<dbReference type="RefSeq" id="WP_106112744.1">
    <property type="nucleotide sequence ID" value="NZ_PVSR01000003.1"/>
</dbReference>
<dbReference type="SUPFAM" id="SSF102405">
    <property type="entry name" value="MCP/YpsA-like"/>
    <property type="match status" value="1"/>
</dbReference>
<sequence>MTKLAITGHRGLPNETEQLVDTAIRQEIANLSEIVGISCLADGADSLFARAVLDHGGELVVIVPAAQYREGLPEDHHSVYDALLARASEVVRLSHVESTSQAHMEASLEMLSRADRLLAVWDGKPARGFGGTADIVKAAEERELHTTVIWPQGARRD</sequence>